<comment type="subunit">
    <text evidence="5">Part of the nascent polypeptide-associated complex (NAC).</text>
</comment>
<organism evidence="8 9">
    <name type="scientific">Candidozyma haemuli</name>
    <dbReference type="NCBI Taxonomy" id="45357"/>
    <lineage>
        <taxon>Eukaryota</taxon>
        <taxon>Fungi</taxon>
        <taxon>Dikarya</taxon>
        <taxon>Ascomycota</taxon>
        <taxon>Saccharomycotina</taxon>
        <taxon>Pichiomycetes</taxon>
        <taxon>Metschnikowiaceae</taxon>
        <taxon>Candidozyma</taxon>
    </lineage>
</organism>
<reference evidence="8 9" key="1">
    <citation type="submission" date="2021-06" db="EMBL/GenBank/DDBJ databases">
        <title>Candida outbreak in Lebanon.</title>
        <authorList>
            <person name="Finianos M."/>
        </authorList>
    </citation>
    <scope>NUCLEOTIDE SEQUENCE [LARGE SCALE GENOMIC DNA]</scope>
    <source>
        <strain evidence="8">CA3LBN</strain>
    </source>
</reference>
<dbReference type="PANTHER" id="PTHR10351">
    <property type="entry name" value="TRANSCRIPTION FACTOR BTF3 FAMILY MEMBER"/>
    <property type="match status" value="1"/>
</dbReference>
<name>A0ABX8IDY5_9ASCO</name>
<keyword evidence="9" id="KW-1185">Reference proteome</keyword>
<dbReference type="Proteomes" id="UP000825434">
    <property type="component" value="Chromosome 7"/>
</dbReference>
<evidence type="ECO:0000259" key="7">
    <source>
        <dbReference type="PROSITE" id="PS51151"/>
    </source>
</evidence>
<evidence type="ECO:0000256" key="4">
    <source>
        <dbReference type="ARBA" id="ARBA00023163"/>
    </source>
</evidence>
<feature type="domain" description="NAC-A/B" evidence="7">
    <location>
        <begin position="38"/>
        <end position="103"/>
    </location>
</feature>
<feature type="region of interest" description="Disordered" evidence="6">
    <location>
        <begin position="130"/>
        <end position="158"/>
    </location>
</feature>
<feature type="region of interest" description="Disordered" evidence="6">
    <location>
        <begin position="1"/>
        <end position="24"/>
    </location>
</feature>
<comment type="subcellular location">
    <subcellularLocation>
        <location evidence="1">Cytoplasm</location>
    </subcellularLocation>
</comment>
<evidence type="ECO:0000256" key="1">
    <source>
        <dbReference type="ARBA" id="ARBA00004496"/>
    </source>
</evidence>
<keyword evidence="3 5" id="KW-0805">Transcription regulation</keyword>
<evidence type="ECO:0000256" key="3">
    <source>
        <dbReference type="ARBA" id="ARBA00023015"/>
    </source>
</evidence>
<evidence type="ECO:0000313" key="8">
    <source>
        <dbReference type="EMBL" id="QWU90215.1"/>
    </source>
</evidence>
<sequence length="158" mass="17164">MSQHKRMPIDPEKLAKLQKSNPKKVGGARVKAKKVVKEVDDVKLVETLGKLKATKVEGVEEANFFKDNGKVLHFNRVGVQAASSSNTFAFTGYPQEKDITQLIPGILPQLGAENLEALRKLAEQIQGGKAPTELNAGAEGADEDIPDLVQGEKFDDVE</sequence>
<evidence type="ECO:0000256" key="5">
    <source>
        <dbReference type="RuleBase" id="RU361272"/>
    </source>
</evidence>
<evidence type="ECO:0000256" key="2">
    <source>
        <dbReference type="ARBA" id="ARBA00005296"/>
    </source>
</evidence>
<evidence type="ECO:0000313" key="9">
    <source>
        <dbReference type="Proteomes" id="UP000825434"/>
    </source>
</evidence>
<protein>
    <recommendedName>
        <fullName evidence="5">Nascent polypeptide-associated complex subunit beta</fullName>
    </recommendedName>
</protein>
<dbReference type="CDD" id="cd22055">
    <property type="entry name" value="NAC_BTF3"/>
    <property type="match status" value="1"/>
</dbReference>
<proteinExistence type="inferred from homology"/>
<dbReference type="Gene3D" id="2.20.70.30">
    <property type="entry name" value="Nascent polypeptide-associated complex domain"/>
    <property type="match status" value="1"/>
</dbReference>
<evidence type="ECO:0000256" key="6">
    <source>
        <dbReference type="SAM" id="MobiDB-lite"/>
    </source>
</evidence>
<dbReference type="PROSITE" id="PS51151">
    <property type="entry name" value="NAC_AB"/>
    <property type="match status" value="1"/>
</dbReference>
<dbReference type="InterPro" id="IPR002715">
    <property type="entry name" value="Nas_poly-pep-assoc_cplx_dom"/>
</dbReference>
<dbReference type="InterPro" id="IPR038187">
    <property type="entry name" value="NAC_A/B_dom_sf"/>
</dbReference>
<gene>
    <name evidence="8" type="ORF">CA3LBN_004576</name>
</gene>
<dbReference type="InterPro" id="IPR039370">
    <property type="entry name" value="BTF3"/>
</dbReference>
<keyword evidence="4 5" id="KW-0804">Transcription</keyword>
<dbReference type="EMBL" id="CP076667">
    <property type="protein sequence ID" value="QWU90215.1"/>
    <property type="molecule type" value="Genomic_DNA"/>
</dbReference>
<comment type="similarity">
    <text evidence="2 5">Belongs to the NAC-beta family.</text>
</comment>
<dbReference type="SMART" id="SM01407">
    <property type="entry name" value="NAC"/>
    <property type="match status" value="1"/>
</dbReference>
<dbReference type="Pfam" id="PF01849">
    <property type="entry name" value="NAC"/>
    <property type="match status" value="1"/>
</dbReference>
<accession>A0ABX8IDY5</accession>